<name>A0A0F9K762_9ZZZZ</name>
<sequence length="149" mass="16887">MNYQIVGLSPRSDLSMGAWGFSIRLFPGFKEAVEKSGIDEDKAWKAVENMGRSWLDGCGFSKMFEYDDEKPRHMYKPNRELRISWGEWGPEHITVPGNACGLDMCGGIMKPKDGEILTPHNIDSMAQTMLLLVVFTWFAETIHLLADDK</sequence>
<accession>A0A0F9K762</accession>
<dbReference type="EMBL" id="LAZR01008589">
    <property type="protein sequence ID" value="KKM77793.1"/>
    <property type="molecule type" value="Genomic_DNA"/>
</dbReference>
<proteinExistence type="predicted"/>
<protein>
    <submittedName>
        <fullName evidence="1">Uncharacterized protein</fullName>
    </submittedName>
</protein>
<comment type="caution">
    <text evidence="1">The sequence shown here is derived from an EMBL/GenBank/DDBJ whole genome shotgun (WGS) entry which is preliminary data.</text>
</comment>
<reference evidence="1" key="1">
    <citation type="journal article" date="2015" name="Nature">
        <title>Complex archaea that bridge the gap between prokaryotes and eukaryotes.</title>
        <authorList>
            <person name="Spang A."/>
            <person name="Saw J.H."/>
            <person name="Jorgensen S.L."/>
            <person name="Zaremba-Niedzwiedzka K."/>
            <person name="Martijn J."/>
            <person name="Lind A.E."/>
            <person name="van Eijk R."/>
            <person name="Schleper C."/>
            <person name="Guy L."/>
            <person name="Ettema T.J."/>
        </authorList>
    </citation>
    <scope>NUCLEOTIDE SEQUENCE</scope>
</reference>
<evidence type="ECO:0000313" key="1">
    <source>
        <dbReference type="EMBL" id="KKM77793.1"/>
    </source>
</evidence>
<organism evidence="1">
    <name type="scientific">marine sediment metagenome</name>
    <dbReference type="NCBI Taxonomy" id="412755"/>
    <lineage>
        <taxon>unclassified sequences</taxon>
        <taxon>metagenomes</taxon>
        <taxon>ecological metagenomes</taxon>
    </lineage>
</organism>
<gene>
    <name evidence="1" type="ORF">LCGC14_1366470</name>
</gene>
<dbReference type="AlphaFoldDB" id="A0A0F9K762"/>